<dbReference type="PANTHER" id="PTHR46268:SF15">
    <property type="entry name" value="UNIVERSAL STRESS PROTEIN HP_0031"/>
    <property type="match status" value="1"/>
</dbReference>
<protein>
    <submittedName>
        <fullName evidence="3">Nucleotide-binding universal stress protein, UspA family</fullName>
    </submittedName>
</protein>
<accession>A0A1G5ZWN9</accession>
<evidence type="ECO:0000259" key="2">
    <source>
        <dbReference type="Pfam" id="PF00582"/>
    </source>
</evidence>
<dbReference type="Proteomes" id="UP000198588">
    <property type="component" value="Unassembled WGS sequence"/>
</dbReference>
<dbReference type="InterPro" id="IPR006016">
    <property type="entry name" value="UspA"/>
</dbReference>
<sequence>MHFIFAFHRSNERRPIMSYKSIIVNLAVDAPPAATVKLGIELAERFGARLIGLAAADVPPLVATGNGMVYEGEIMQIQRTEIEKRLAELRAEFERLVPASIFSEWGQSVSSPTRFLSVSARTADLIVTGSEKGENVFRAVDVGSLVLGAGRPVLVAASNVEHVMAKTVLVAWKDTREARRAIADALPFLAKANEVVVATIDTDRDEGIRDSLADVAVFLEHHGIMARTESIVGEADGDQLLTFARSIHADLIVSGAYGHSRLREWAFGGVTHSLIEESSINRFMSY</sequence>
<dbReference type="STRING" id="1165689.SAMN02927914_06438"/>
<dbReference type="Pfam" id="PF00582">
    <property type="entry name" value="Usp"/>
    <property type="match status" value="1"/>
</dbReference>
<dbReference type="EMBL" id="FMXM01000037">
    <property type="protein sequence ID" value="SDA99040.1"/>
    <property type="molecule type" value="Genomic_DNA"/>
</dbReference>
<dbReference type="AlphaFoldDB" id="A0A1G5ZWN9"/>
<name>A0A1G5ZWN9_9HYPH</name>
<dbReference type="SUPFAM" id="SSF52402">
    <property type="entry name" value="Adenine nucleotide alpha hydrolases-like"/>
    <property type="match status" value="2"/>
</dbReference>
<organism evidence="3 4">
    <name type="scientific">Mesorhizobium qingshengii</name>
    <dbReference type="NCBI Taxonomy" id="1165689"/>
    <lineage>
        <taxon>Bacteria</taxon>
        <taxon>Pseudomonadati</taxon>
        <taxon>Pseudomonadota</taxon>
        <taxon>Alphaproteobacteria</taxon>
        <taxon>Hyphomicrobiales</taxon>
        <taxon>Phyllobacteriaceae</taxon>
        <taxon>Mesorhizobium</taxon>
    </lineage>
</organism>
<evidence type="ECO:0000313" key="4">
    <source>
        <dbReference type="Proteomes" id="UP000198588"/>
    </source>
</evidence>
<reference evidence="3 4" key="1">
    <citation type="submission" date="2016-10" db="EMBL/GenBank/DDBJ databases">
        <authorList>
            <person name="de Groot N.N."/>
        </authorList>
    </citation>
    <scope>NUCLEOTIDE SEQUENCE [LARGE SCALE GENOMIC DNA]</scope>
    <source>
        <strain evidence="3 4">CGMCC 1.12097</strain>
    </source>
</reference>
<evidence type="ECO:0000256" key="1">
    <source>
        <dbReference type="ARBA" id="ARBA00008791"/>
    </source>
</evidence>
<evidence type="ECO:0000313" key="3">
    <source>
        <dbReference type="EMBL" id="SDA99040.1"/>
    </source>
</evidence>
<dbReference type="Gene3D" id="3.40.50.12370">
    <property type="match status" value="1"/>
</dbReference>
<proteinExistence type="inferred from homology"/>
<dbReference type="PANTHER" id="PTHR46268">
    <property type="entry name" value="STRESS RESPONSE PROTEIN NHAX"/>
    <property type="match status" value="1"/>
</dbReference>
<feature type="domain" description="UspA" evidence="2">
    <location>
        <begin position="164"/>
        <end position="280"/>
    </location>
</feature>
<dbReference type="CDD" id="cd00293">
    <property type="entry name" value="USP-like"/>
    <property type="match status" value="1"/>
</dbReference>
<comment type="similarity">
    <text evidence="1">Belongs to the universal stress protein A family.</text>
</comment>
<gene>
    <name evidence="3" type="ORF">SAMN02927914_06438</name>
</gene>